<dbReference type="PANTHER" id="PTHR43899">
    <property type="entry name" value="RH59310P"/>
    <property type="match status" value="1"/>
</dbReference>
<dbReference type="PIRSF" id="PIRSF000126">
    <property type="entry name" value="11-beta-HSD1"/>
    <property type="match status" value="1"/>
</dbReference>
<dbReference type="InterPro" id="IPR036291">
    <property type="entry name" value="NAD(P)-bd_dom_sf"/>
</dbReference>
<dbReference type="PRINTS" id="PR00081">
    <property type="entry name" value="GDHRDH"/>
</dbReference>
<dbReference type="Gene3D" id="3.40.50.720">
    <property type="entry name" value="NAD(P)-binding Rossmann-like Domain"/>
    <property type="match status" value="1"/>
</dbReference>
<comment type="similarity">
    <text evidence="2">Belongs to the short-chain dehydrogenases/reductases (SDR) family.</text>
</comment>
<keyword evidence="6" id="KW-1185">Reference proteome</keyword>
<protein>
    <submittedName>
        <fullName evidence="5">SDR family NAD(P)-dependent oxidoreductase</fullName>
    </submittedName>
</protein>
<reference evidence="5 6" key="1">
    <citation type="submission" date="2022-06" db="EMBL/GenBank/DDBJ databases">
        <title>Mycolicibacterium sp. CAU 1645 isolated from seawater.</title>
        <authorList>
            <person name="Kim W."/>
        </authorList>
    </citation>
    <scope>NUCLEOTIDE SEQUENCE [LARGE SCALE GENOMIC DNA]</scope>
    <source>
        <strain evidence="5 6">CAU 1645</strain>
    </source>
</reference>
<dbReference type="PANTHER" id="PTHR43899:SF13">
    <property type="entry name" value="RH59310P"/>
    <property type="match status" value="1"/>
</dbReference>
<evidence type="ECO:0000256" key="3">
    <source>
        <dbReference type="ARBA" id="ARBA00023002"/>
    </source>
</evidence>
<dbReference type="RefSeq" id="WP_255059083.1">
    <property type="nucleotide sequence ID" value="NZ_JANDBD010000002.1"/>
</dbReference>
<evidence type="ECO:0000313" key="5">
    <source>
        <dbReference type="EMBL" id="MCP9271958.1"/>
    </source>
</evidence>
<evidence type="ECO:0000256" key="2">
    <source>
        <dbReference type="ARBA" id="ARBA00006484"/>
    </source>
</evidence>
<dbReference type="PROSITE" id="PS00061">
    <property type="entry name" value="ADH_SHORT"/>
    <property type="match status" value="1"/>
</dbReference>
<feature type="domain" description="Ketoreductase" evidence="4">
    <location>
        <begin position="9"/>
        <end position="192"/>
    </location>
</feature>
<name>A0ABT1LYI4_9MYCO</name>
<comment type="subcellular location">
    <subcellularLocation>
        <location evidence="1">Endoplasmic reticulum</location>
    </subcellularLocation>
</comment>
<dbReference type="EMBL" id="JANDBD010000002">
    <property type="protein sequence ID" value="MCP9271958.1"/>
    <property type="molecule type" value="Genomic_DNA"/>
</dbReference>
<dbReference type="InterPro" id="IPR002347">
    <property type="entry name" value="SDR_fam"/>
</dbReference>
<keyword evidence="3" id="KW-0560">Oxidoreductase</keyword>
<sequence length="267" mass="27772">MSNAHRYGPWAVVTGASDGIGRALAEHLATQGINIVLAARSVDRLRALATELEAGHGIETLVAAVDLSDSVGVDTLVDVTRDLDVGLVVLAAGFGTTGTFLETPLAAELELTAVNVIAVTHLAHVFAGRLAIRGRGGIVLFGSIVGWQGVPGQANYAASKAYVQSLAEGLHDELRPRGVDVLAVAPGPVDSGFGARAGLTMSSATSTEVVARVTLAALGNRRTVIPGTRGKFLTAALLPLPRRIRSLILGKVITGMREPRRARITQR</sequence>
<evidence type="ECO:0000313" key="6">
    <source>
        <dbReference type="Proteomes" id="UP001651690"/>
    </source>
</evidence>
<dbReference type="InterPro" id="IPR051019">
    <property type="entry name" value="VLCFA-Steroid_DH"/>
</dbReference>
<evidence type="ECO:0000259" key="4">
    <source>
        <dbReference type="SMART" id="SM00822"/>
    </source>
</evidence>
<dbReference type="Pfam" id="PF00106">
    <property type="entry name" value="adh_short"/>
    <property type="match status" value="1"/>
</dbReference>
<proteinExistence type="inferred from homology"/>
<organism evidence="5 6">
    <name type="scientific">Mycolicibacterium arenosum</name>
    <dbReference type="NCBI Taxonomy" id="2952157"/>
    <lineage>
        <taxon>Bacteria</taxon>
        <taxon>Bacillati</taxon>
        <taxon>Actinomycetota</taxon>
        <taxon>Actinomycetes</taxon>
        <taxon>Mycobacteriales</taxon>
        <taxon>Mycobacteriaceae</taxon>
        <taxon>Mycolicibacterium</taxon>
    </lineage>
</organism>
<dbReference type="InterPro" id="IPR020904">
    <property type="entry name" value="Sc_DH/Rdtase_CS"/>
</dbReference>
<dbReference type="Proteomes" id="UP001651690">
    <property type="component" value="Unassembled WGS sequence"/>
</dbReference>
<accession>A0ABT1LYI4</accession>
<comment type="caution">
    <text evidence="5">The sequence shown here is derived from an EMBL/GenBank/DDBJ whole genome shotgun (WGS) entry which is preliminary data.</text>
</comment>
<gene>
    <name evidence="5" type="ORF">NM203_07150</name>
</gene>
<evidence type="ECO:0000256" key="1">
    <source>
        <dbReference type="ARBA" id="ARBA00004240"/>
    </source>
</evidence>
<dbReference type="SMART" id="SM00822">
    <property type="entry name" value="PKS_KR"/>
    <property type="match status" value="1"/>
</dbReference>
<dbReference type="InterPro" id="IPR057326">
    <property type="entry name" value="KR_dom"/>
</dbReference>
<dbReference type="SUPFAM" id="SSF51735">
    <property type="entry name" value="NAD(P)-binding Rossmann-fold domains"/>
    <property type="match status" value="1"/>
</dbReference>